<accession>A0ABY7FXL5</accession>
<dbReference type="PANTHER" id="PTHR14948">
    <property type="entry name" value="NG5"/>
    <property type="match status" value="1"/>
</dbReference>
<feature type="transmembrane region" description="Helical" evidence="7">
    <location>
        <begin position="136"/>
        <end position="161"/>
    </location>
</feature>
<proteinExistence type="inferred from homology"/>
<gene>
    <name evidence="8" type="ORF">MAR_011317</name>
</gene>
<evidence type="ECO:0000256" key="5">
    <source>
        <dbReference type="ARBA" id="ARBA00023136"/>
    </source>
</evidence>
<evidence type="ECO:0000256" key="2">
    <source>
        <dbReference type="ARBA" id="ARBA00006843"/>
    </source>
</evidence>
<dbReference type="EMBL" id="CP111025">
    <property type="protein sequence ID" value="WAR25613.1"/>
    <property type="molecule type" value="Genomic_DNA"/>
</dbReference>
<dbReference type="Pfam" id="PF04505">
    <property type="entry name" value="CD225"/>
    <property type="match status" value="1"/>
</dbReference>
<evidence type="ECO:0000313" key="8">
    <source>
        <dbReference type="EMBL" id="WAR25613.1"/>
    </source>
</evidence>
<evidence type="ECO:0000256" key="1">
    <source>
        <dbReference type="ARBA" id="ARBA00004370"/>
    </source>
</evidence>
<evidence type="ECO:0000256" key="6">
    <source>
        <dbReference type="SAM" id="MobiDB-lite"/>
    </source>
</evidence>
<feature type="compositionally biased region" description="Basic and acidic residues" evidence="6">
    <location>
        <begin position="16"/>
        <end position="26"/>
    </location>
</feature>
<feature type="transmembrane region" description="Helical" evidence="7">
    <location>
        <begin position="91"/>
        <end position="115"/>
    </location>
</feature>
<keyword evidence="5 7" id="KW-0472">Membrane</keyword>
<evidence type="ECO:0000256" key="3">
    <source>
        <dbReference type="ARBA" id="ARBA00022692"/>
    </source>
</evidence>
<sequence>MMDDTPEVADALANGGEEKRNSAATIDHTEVHVGITKKQAPGVSSGAQGSQSTVISTGNAGEPGVRYSTTESGLTQVIVQKPNPEDKPKDFVVTSCFVILFCNFLWGLAGWHFGLKANNAWQLGDEVECRRHAKKAKIFVILGVITGIITYVLVLTLFFTLSPLRPGAKSFQCKLPASYTVVNKMEKKYKEQTILDNPLFFS</sequence>
<name>A0ABY7FXL5_MYAAR</name>
<feature type="compositionally biased region" description="Polar residues" evidence="6">
    <location>
        <begin position="45"/>
        <end position="59"/>
    </location>
</feature>
<dbReference type="PANTHER" id="PTHR14948:SF25">
    <property type="entry name" value="DUF4190 DOMAIN-CONTAINING PROTEIN"/>
    <property type="match status" value="1"/>
</dbReference>
<protein>
    <submittedName>
        <fullName evidence="8">Uncharacterized protein</fullName>
    </submittedName>
</protein>
<dbReference type="InterPro" id="IPR051423">
    <property type="entry name" value="CD225/Dispanin"/>
</dbReference>
<reference evidence="8" key="1">
    <citation type="submission" date="2022-11" db="EMBL/GenBank/DDBJ databases">
        <title>Centuries of genome instability and evolution in soft-shell clam transmissible cancer (bioRxiv).</title>
        <authorList>
            <person name="Hart S.F.M."/>
            <person name="Yonemitsu M.A."/>
            <person name="Giersch R.M."/>
            <person name="Beal B.F."/>
            <person name="Arriagada G."/>
            <person name="Davis B.W."/>
            <person name="Ostrander E.A."/>
            <person name="Goff S.P."/>
            <person name="Metzger M.J."/>
        </authorList>
    </citation>
    <scope>NUCLEOTIDE SEQUENCE</scope>
    <source>
        <strain evidence="8">MELC-2E11</strain>
        <tissue evidence="8">Siphon/mantle</tissue>
    </source>
</reference>
<dbReference type="InterPro" id="IPR007593">
    <property type="entry name" value="CD225/Dispanin_fam"/>
</dbReference>
<dbReference type="Proteomes" id="UP001164746">
    <property type="component" value="Chromosome 14"/>
</dbReference>
<organism evidence="8 9">
    <name type="scientific">Mya arenaria</name>
    <name type="common">Soft-shell clam</name>
    <dbReference type="NCBI Taxonomy" id="6604"/>
    <lineage>
        <taxon>Eukaryota</taxon>
        <taxon>Metazoa</taxon>
        <taxon>Spiralia</taxon>
        <taxon>Lophotrochozoa</taxon>
        <taxon>Mollusca</taxon>
        <taxon>Bivalvia</taxon>
        <taxon>Autobranchia</taxon>
        <taxon>Heteroconchia</taxon>
        <taxon>Euheterodonta</taxon>
        <taxon>Imparidentia</taxon>
        <taxon>Neoheterodontei</taxon>
        <taxon>Myida</taxon>
        <taxon>Myoidea</taxon>
        <taxon>Myidae</taxon>
        <taxon>Mya</taxon>
    </lineage>
</organism>
<keyword evidence="4 7" id="KW-1133">Transmembrane helix</keyword>
<comment type="similarity">
    <text evidence="2">Belongs to the CD225/Dispanin family.</text>
</comment>
<evidence type="ECO:0000256" key="4">
    <source>
        <dbReference type="ARBA" id="ARBA00022989"/>
    </source>
</evidence>
<evidence type="ECO:0000256" key="7">
    <source>
        <dbReference type="SAM" id="Phobius"/>
    </source>
</evidence>
<comment type="subcellular location">
    <subcellularLocation>
        <location evidence="1">Membrane</location>
    </subcellularLocation>
</comment>
<keyword evidence="3 7" id="KW-0812">Transmembrane</keyword>
<evidence type="ECO:0000313" key="9">
    <source>
        <dbReference type="Proteomes" id="UP001164746"/>
    </source>
</evidence>
<keyword evidence="9" id="KW-1185">Reference proteome</keyword>
<feature type="region of interest" description="Disordered" evidence="6">
    <location>
        <begin position="38"/>
        <end position="62"/>
    </location>
</feature>
<feature type="region of interest" description="Disordered" evidence="6">
    <location>
        <begin position="1"/>
        <end position="26"/>
    </location>
</feature>